<keyword evidence="1" id="KW-0732">Signal</keyword>
<dbReference type="AlphaFoldDB" id="A0A444GM17"/>
<reference evidence="2 3" key="1">
    <citation type="submission" date="2019-01" db="EMBL/GenBank/DDBJ databases">
        <title>Flavobacterium sp. nov.,isolated from freshwater.</title>
        <authorList>
            <person name="Zhang R."/>
            <person name="Du Z.-J."/>
        </authorList>
    </citation>
    <scope>NUCLEOTIDE SEQUENCE [LARGE SCALE GENOMIC DNA]</scope>
    <source>
        <strain evidence="2 3">1E403</strain>
    </source>
</reference>
<feature type="chain" id="PRO_5019515004" evidence="1">
    <location>
        <begin position="17"/>
        <end position="170"/>
    </location>
</feature>
<name>A0A444GM17_9FLAO</name>
<proteinExistence type="predicted"/>
<organism evidence="2 3">
    <name type="scientific">Flavobacterium cerinum</name>
    <dbReference type="NCBI Taxonomy" id="2502784"/>
    <lineage>
        <taxon>Bacteria</taxon>
        <taxon>Pseudomonadati</taxon>
        <taxon>Bacteroidota</taxon>
        <taxon>Flavobacteriia</taxon>
        <taxon>Flavobacteriales</taxon>
        <taxon>Flavobacteriaceae</taxon>
        <taxon>Flavobacterium</taxon>
    </lineage>
</organism>
<evidence type="ECO:0000313" key="3">
    <source>
        <dbReference type="Proteomes" id="UP000287527"/>
    </source>
</evidence>
<dbReference type="OrthoDB" id="1366490at2"/>
<sequence>MKFLYLLLLVPAALFAQTSESITWDDATINDKLSLTINKRDFEKVYKKADSIVTPDYENICGTDESSNFQYYYYKNLQYELDNGIMNFRQITFSKKTGLYFTYKGQRFDASTRLSDLKALFPNTVKETESGKNEPYKYILLGSSDQLDDSEWRFTFKNGYLKSIECFFPC</sequence>
<evidence type="ECO:0000256" key="1">
    <source>
        <dbReference type="SAM" id="SignalP"/>
    </source>
</evidence>
<dbReference type="EMBL" id="SBII01000014">
    <property type="protein sequence ID" value="RWW92070.1"/>
    <property type="molecule type" value="Genomic_DNA"/>
</dbReference>
<keyword evidence="3" id="KW-1185">Reference proteome</keyword>
<comment type="caution">
    <text evidence="2">The sequence shown here is derived from an EMBL/GenBank/DDBJ whole genome shotgun (WGS) entry which is preliminary data.</text>
</comment>
<protein>
    <submittedName>
        <fullName evidence="2">Uncharacterized protein</fullName>
    </submittedName>
</protein>
<dbReference type="Proteomes" id="UP000287527">
    <property type="component" value="Unassembled WGS sequence"/>
</dbReference>
<dbReference type="RefSeq" id="WP_128391158.1">
    <property type="nucleotide sequence ID" value="NZ_SBII01000014.1"/>
</dbReference>
<feature type="signal peptide" evidence="1">
    <location>
        <begin position="1"/>
        <end position="16"/>
    </location>
</feature>
<evidence type="ECO:0000313" key="2">
    <source>
        <dbReference type="EMBL" id="RWW92070.1"/>
    </source>
</evidence>
<gene>
    <name evidence="2" type="ORF">EPI11_16840</name>
</gene>
<accession>A0A444GM17</accession>